<dbReference type="SUPFAM" id="SSF56059">
    <property type="entry name" value="Glutathione synthetase ATP-binding domain-like"/>
    <property type="match status" value="1"/>
</dbReference>
<keyword evidence="2" id="KW-0436">Ligase</keyword>
<keyword evidence="3" id="KW-1185">Reference proteome</keyword>
<name>A0A348HDU6_9GAMM</name>
<dbReference type="GO" id="GO:0004363">
    <property type="term" value="F:glutathione synthase activity"/>
    <property type="evidence" value="ECO:0007669"/>
    <property type="project" value="InterPro"/>
</dbReference>
<dbReference type="GO" id="GO:0005524">
    <property type="term" value="F:ATP binding"/>
    <property type="evidence" value="ECO:0007669"/>
    <property type="project" value="InterPro"/>
</dbReference>
<dbReference type="PANTHER" id="PTHR39217:SF1">
    <property type="entry name" value="GLUTATHIONE SYNTHETASE"/>
    <property type="match status" value="1"/>
</dbReference>
<dbReference type="EMBL" id="AP018933">
    <property type="protein sequence ID" value="BBG29798.1"/>
    <property type="molecule type" value="Genomic_DNA"/>
</dbReference>
<dbReference type="AlphaFoldDB" id="A0A348HDU6"/>
<proteinExistence type="predicted"/>
<feature type="domain" description="Prokaryotic glutathione synthetase ATP-binding" evidence="1">
    <location>
        <begin position="134"/>
        <end position="253"/>
    </location>
</feature>
<evidence type="ECO:0000313" key="3">
    <source>
        <dbReference type="Proteomes" id="UP000267342"/>
    </source>
</evidence>
<dbReference type="Proteomes" id="UP000267342">
    <property type="component" value="Chromosome"/>
</dbReference>
<evidence type="ECO:0000313" key="2">
    <source>
        <dbReference type="EMBL" id="BBG29798.1"/>
    </source>
</evidence>
<dbReference type="Gene3D" id="3.30.470.20">
    <property type="entry name" value="ATP-grasp fold, B domain"/>
    <property type="match status" value="1"/>
</dbReference>
<sequence length="289" mass="32298">MNVAVVTTLAVLQGQDAGGRKENQRLKDALERQGATVRCIAWDGPEQEWRGIDALVVRTTWNYHLHVNAFRAFIERRVSQGCQCFNAAALLTWNLDKRYLNDLDAAGIPVVPTRYLLHTDTLAELVLPDEWLSQPVVVKPTVSASAHDTLRFDTGRQLLDSAELVRLHRQHDVMIQPFQRHIADGEVSLVAIGGELQHAVRKVPAEGDFRVQGAYGGRVVEYLPDEEDHALVKAVMAALPETPAYARVDIVDDNEGHRALMELELIEPQLFLDRFPDSAEALARYVVNA</sequence>
<dbReference type="Pfam" id="PF02955">
    <property type="entry name" value="GSH-S_ATP"/>
    <property type="match status" value="1"/>
</dbReference>
<dbReference type="STRING" id="1123510.GCA_000620025_01063"/>
<dbReference type="InterPro" id="IPR053191">
    <property type="entry name" value="DcsG_Biosynth_Enzyme"/>
</dbReference>
<organism evidence="2 3">
    <name type="scientific">Zymobacter palmae</name>
    <dbReference type="NCBI Taxonomy" id="33074"/>
    <lineage>
        <taxon>Bacteria</taxon>
        <taxon>Pseudomonadati</taxon>
        <taxon>Pseudomonadota</taxon>
        <taxon>Gammaproteobacteria</taxon>
        <taxon>Oceanospirillales</taxon>
        <taxon>Halomonadaceae</taxon>
        <taxon>Zymobacter group</taxon>
        <taxon>Zymobacter</taxon>
    </lineage>
</organism>
<accession>A0A348HDU6</accession>
<dbReference type="KEGG" id="zpl:ZBT109_1031"/>
<reference evidence="2 3" key="1">
    <citation type="submission" date="2018-09" db="EMBL/GenBank/DDBJ databases">
        <title>Zymobacter palmae IAM14233 (=T109) whole genome analysis.</title>
        <authorList>
            <person name="Yanase H."/>
        </authorList>
    </citation>
    <scope>NUCLEOTIDE SEQUENCE [LARGE SCALE GENOMIC DNA]</scope>
    <source>
        <strain evidence="2 3">IAM14233</strain>
    </source>
</reference>
<dbReference type="RefSeq" id="WP_051524191.1">
    <property type="nucleotide sequence ID" value="NZ_AP018933.1"/>
</dbReference>
<evidence type="ECO:0000259" key="1">
    <source>
        <dbReference type="Pfam" id="PF02955"/>
    </source>
</evidence>
<dbReference type="InterPro" id="IPR004218">
    <property type="entry name" value="GSHS_ATP-bd"/>
</dbReference>
<dbReference type="PANTHER" id="PTHR39217">
    <property type="match status" value="1"/>
</dbReference>
<gene>
    <name evidence="2" type="ORF">ZBT109_1031</name>
</gene>
<protein>
    <submittedName>
        <fullName evidence="2">D-alanine-D-alanine ligase</fullName>
    </submittedName>
</protein>